<keyword evidence="2" id="KW-1185">Reference proteome</keyword>
<sequence length="178" mass="20046">MARRPKFIPTASRLSKVLEELRRAPRPYLNNVTSLKLTMAFRNDHFGARHFVKEELPRIQYTNPAMQIDVVKKPKAKNELWKPEMVLQLRDGTTQTLDLEGKWSSAILEELMDIGGGSAWARWKRERLAAGLPVVEVPQAKKVEPKAAKWSGEQKKGKNAEPELVLDPTKTGAAAVLP</sequence>
<protein>
    <submittedName>
        <fullName evidence="1">Uncharacterized protein</fullName>
    </submittedName>
</protein>
<gene>
    <name evidence="1" type="ORF">NM688_g4874</name>
</gene>
<evidence type="ECO:0000313" key="2">
    <source>
        <dbReference type="Proteomes" id="UP001148662"/>
    </source>
</evidence>
<name>A0ACC1T1R6_9APHY</name>
<evidence type="ECO:0000313" key="1">
    <source>
        <dbReference type="EMBL" id="KAJ3551163.1"/>
    </source>
</evidence>
<dbReference type="Proteomes" id="UP001148662">
    <property type="component" value="Unassembled WGS sequence"/>
</dbReference>
<dbReference type="EMBL" id="JANHOG010000848">
    <property type="protein sequence ID" value="KAJ3551163.1"/>
    <property type="molecule type" value="Genomic_DNA"/>
</dbReference>
<accession>A0ACC1T1R6</accession>
<reference evidence="1" key="1">
    <citation type="submission" date="2022-07" db="EMBL/GenBank/DDBJ databases">
        <title>Genome Sequence of Phlebia brevispora.</title>
        <authorList>
            <person name="Buettner E."/>
        </authorList>
    </citation>
    <scope>NUCLEOTIDE SEQUENCE</scope>
    <source>
        <strain evidence="1">MPL23</strain>
    </source>
</reference>
<proteinExistence type="predicted"/>
<organism evidence="1 2">
    <name type="scientific">Phlebia brevispora</name>
    <dbReference type="NCBI Taxonomy" id="194682"/>
    <lineage>
        <taxon>Eukaryota</taxon>
        <taxon>Fungi</taxon>
        <taxon>Dikarya</taxon>
        <taxon>Basidiomycota</taxon>
        <taxon>Agaricomycotina</taxon>
        <taxon>Agaricomycetes</taxon>
        <taxon>Polyporales</taxon>
        <taxon>Meruliaceae</taxon>
        <taxon>Phlebia</taxon>
    </lineage>
</organism>
<comment type="caution">
    <text evidence="1">The sequence shown here is derived from an EMBL/GenBank/DDBJ whole genome shotgun (WGS) entry which is preliminary data.</text>
</comment>